<proteinExistence type="predicted"/>
<evidence type="ECO:0000313" key="3">
    <source>
        <dbReference type="Proteomes" id="UP000590740"/>
    </source>
</evidence>
<evidence type="ECO:0000256" key="1">
    <source>
        <dbReference type="SAM" id="MobiDB-lite"/>
    </source>
</evidence>
<comment type="caution">
    <text evidence="2">The sequence shown here is derived from an EMBL/GenBank/DDBJ whole genome shotgun (WGS) entry which is preliminary data.</text>
</comment>
<feature type="compositionally biased region" description="Polar residues" evidence="1">
    <location>
        <begin position="131"/>
        <end position="147"/>
    </location>
</feature>
<dbReference type="PROSITE" id="PS51257">
    <property type="entry name" value="PROKAR_LIPOPROTEIN"/>
    <property type="match status" value="1"/>
</dbReference>
<organism evidence="2 3">
    <name type="scientific">Prosthecobacter vanneervenii</name>
    <dbReference type="NCBI Taxonomy" id="48466"/>
    <lineage>
        <taxon>Bacteria</taxon>
        <taxon>Pseudomonadati</taxon>
        <taxon>Verrucomicrobiota</taxon>
        <taxon>Verrucomicrobiia</taxon>
        <taxon>Verrucomicrobiales</taxon>
        <taxon>Verrucomicrobiaceae</taxon>
        <taxon>Prosthecobacter</taxon>
    </lineage>
</organism>
<sequence length="187" mass="20447">MKRSKVIMLTLAGVSLSVTGCRRTPSHQPVDVHSTQVLPPEALSPEMRASLPAFVAGDDVSRQSPPHNAYDPQLGYYHQPCNGWFPYPYDHYDPSWGYYRCGRWSRYHSTRVYPSSSTYFRTGPYSSFGSGHPSTSATGLNDYTTQPAGAPTHSGVLHNHASATRSAFTSRGGFGKTGSFSGWFSGS</sequence>
<dbReference type="RefSeq" id="WP_184339685.1">
    <property type="nucleotide sequence ID" value="NZ_JACHIG010000004.1"/>
</dbReference>
<dbReference type="EMBL" id="JACHIG010000004">
    <property type="protein sequence ID" value="MBB5032774.1"/>
    <property type="molecule type" value="Genomic_DNA"/>
</dbReference>
<dbReference type="Proteomes" id="UP000590740">
    <property type="component" value="Unassembled WGS sequence"/>
</dbReference>
<evidence type="ECO:0000313" key="2">
    <source>
        <dbReference type="EMBL" id="MBB5032774.1"/>
    </source>
</evidence>
<gene>
    <name evidence="2" type="ORF">HNQ65_002356</name>
</gene>
<feature type="region of interest" description="Disordered" evidence="1">
    <location>
        <begin position="131"/>
        <end position="156"/>
    </location>
</feature>
<accession>A0A7W7YAS6</accession>
<name>A0A7W7YAS6_9BACT</name>
<protein>
    <recommendedName>
        <fullName evidence="4">Lipoprotein</fullName>
    </recommendedName>
</protein>
<reference evidence="2 3" key="1">
    <citation type="submission" date="2020-08" db="EMBL/GenBank/DDBJ databases">
        <title>Genomic Encyclopedia of Type Strains, Phase IV (KMG-IV): sequencing the most valuable type-strain genomes for metagenomic binning, comparative biology and taxonomic classification.</title>
        <authorList>
            <person name="Goeker M."/>
        </authorList>
    </citation>
    <scope>NUCLEOTIDE SEQUENCE [LARGE SCALE GENOMIC DNA]</scope>
    <source>
        <strain evidence="2 3">DSM 12252</strain>
    </source>
</reference>
<evidence type="ECO:0008006" key="4">
    <source>
        <dbReference type="Google" id="ProtNLM"/>
    </source>
</evidence>
<dbReference type="AlphaFoldDB" id="A0A7W7YAS6"/>
<keyword evidence="3" id="KW-1185">Reference proteome</keyword>